<protein>
    <submittedName>
        <fullName evidence="1">Uncharacterized protein</fullName>
    </submittedName>
</protein>
<evidence type="ECO:0000313" key="2">
    <source>
        <dbReference type="Proteomes" id="UP001295794"/>
    </source>
</evidence>
<dbReference type="Proteomes" id="UP001295794">
    <property type="component" value="Unassembled WGS sequence"/>
</dbReference>
<organism evidence="1 2">
    <name type="scientific">Mycena citricolor</name>
    <dbReference type="NCBI Taxonomy" id="2018698"/>
    <lineage>
        <taxon>Eukaryota</taxon>
        <taxon>Fungi</taxon>
        <taxon>Dikarya</taxon>
        <taxon>Basidiomycota</taxon>
        <taxon>Agaricomycotina</taxon>
        <taxon>Agaricomycetes</taxon>
        <taxon>Agaricomycetidae</taxon>
        <taxon>Agaricales</taxon>
        <taxon>Marasmiineae</taxon>
        <taxon>Mycenaceae</taxon>
        <taxon>Mycena</taxon>
    </lineage>
</organism>
<reference evidence="1" key="1">
    <citation type="submission" date="2023-11" db="EMBL/GenBank/DDBJ databases">
        <authorList>
            <person name="De Vega J J."/>
            <person name="De Vega J J."/>
        </authorList>
    </citation>
    <scope>NUCLEOTIDE SEQUENCE</scope>
</reference>
<name>A0AAD2Q4W7_9AGAR</name>
<accession>A0AAD2Q4W7</accession>
<feature type="non-terminal residue" evidence="1">
    <location>
        <position position="1"/>
    </location>
</feature>
<evidence type="ECO:0000313" key="1">
    <source>
        <dbReference type="EMBL" id="CAK5276593.1"/>
    </source>
</evidence>
<proteinExistence type="predicted"/>
<gene>
    <name evidence="1" type="ORF">MYCIT1_LOCUS24997</name>
</gene>
<comment type="caution">
    <text evidence="1">The sequence shown here is derived from an EMBL/GenBank/DDBJ whole genome shotgun (WGS) entry which is preliminary data.</text>
</comment>
<sequence>TLNGSRVNSVKAQNYALIELVQSASGSQPITGKLCFAGSQLGQTPQSSRLVLSSSVTRARSCLGAQMVIGGAIVVMVRVSSSRVGFRWRKDMVEETLRSMFGCHWPTWCQLS</sequence>
<keyword evidence="2" id="KW-1185">Reference proteome</keyword>
<dbReference type="AlphaFoldDB" id="A0AAD2Q4W7"/>
<dbReference type="EMBL" id="CAVNYO010000411">
    <property type="protein sequence ID" value="CAK5276593.1"/>
    <property type="molecule type" value="Genomic_DNA"/>
</dbReference>